<feature type="transmembrane region" description="Helical" evidence="9">
    <location>
        <begin position="81"/>
        <end position="113"/>
    </location>
</feature>
<dbReference type="GeneID" id="106749534"/>
<evidence type="ECO:0000313" key="10">
    <source>
        <dbReference type="Proteomes" id="UP000515204"/>
    </source>
</evidence>
<organism evidence="10 11">
    <name type="scientific">Dinoponera quadriceps</name>
    <name type="common">South American ant</name>
    <dbReference type="NCBI Taxonomy" id="609295"/>
    <lineage>
        <taxon>Eukaryota</taxon>
        <taxon>Metazoa</taxon>
        <taxon>Ecdysozoa</taxon>
        <taxon>Arthropoda</taxon>
        <taxon>Hexapoda</taxon>
        <taxon>Insecta</taxon>
        <taxon>Pterygota</taxon>
        <taxon>Neoptera</taxon>
        <taxon>Endopterygota</taxon>
        <taxon>Hymenoptera</taxon>
        <taxon>Apocrita</taxon>
        <taxon>Aculeata</taxon>
        <taxon>Formicoidea</taxon>
        <taxon>Formicidae</taxon>
        <taxon>Ponerinae</taxon>
        <taxon>Ponerini</taxon>
        <taxon>Dinoponera</taxon>
    </lineage>
</organism>
<evidence type="ECO:0000256" key="8">
    <source>
        <dbReference type="ARBA" id="ARBA00023224"/>
    </source>
</evidence>
<dbReference type="KEGG" id="dqu:106749534"/>
<dbReference type="InterPro" id="IPR004117">
    <property type="entry name" value="7tm6_olfct_rcpt"/>
</dbReference>
<keyword evidence="4" id="KW-0552">Olfaction</keyword>
<dbReference type="GO" id="GO:0004984">
    <property type="term" value="F:olfactory receptor activity"/>
    <property type="evidence" value="ECO:0007669"/>
    <property type="project" value="InterPro"/>
</dbReference>
<feature type="transmembrane region" description="Helical" evidence="9">
    <location>
        <begin position="134"/>
        <end position="156"/>
    </location>
</feature>
<keyword evidence="6 9" id="KW-0472">Membrane</keyword>
<feature type="transmembrane region" description="Helical" evidence="9">
    <location>
        <begin position="374"/>
        <end position="399"/>
    </location>
</feature>
<dbReference type="GO" id="GO:0007165">
    <property type="term" value="P:signal transduction"/>
    <property type="evidence" value="ECO:0007669"/>
    <property type="project" value="UniProtKB-KW"/>
</dbReference>
<keyword evidence="10" id="KW-1185">Reference proteome</keyword>
<evidence type="ECO:0000256" key="2">
    <source>
        <dbReference type="ARBA" id="ARBA00022606"/>
    </source>
</evidence>
<dbReference type="GO" id="GO:0005886">
    <property type="term" value="C:plasma membrane"/>
    <property type="evidence" value="ECO:0007669"/>
    <property type="project" value="TreeGrafter"/>
</dbReference>
<evidence type="ECO:0000256" key="4">
    <source>
        <dbReference type="ARBA" id="ARBA00022725"/>
    </source>
</evidence>
<keyword evidence="8" id="KW-0807">Transducer</keyword>
<evidence type="ECO:0000256" key="6">
    <source>
        <dbReference type="ARBA" id="ARBA00023136"/>
    </source>
</evidence>
<keyword evidence="3 9" id="KW-0812">Transmembrane</keyword>
<dbReference type="Pfam" id="PF02949">
    <property type="entry name" value="7tm_6"/>
    <property type="match status" value="2"/>
</dbReference>
<protein>
    <submittedName>
        <fullName evidence="11">Uncharacterized protein LOC106749534</fullName>
    </submittedName>
</protein>
<evidence type="ECO:0000256" key="5">
    <source>
        <dbReference type="ARBA" id="ARBA00022989"/>
    </source>
</evidence>
<evidence type="ECO:0000313" key="11">
    <source>
        <dbReference type="RefSeq" id="XP_014484571.1"/>
    </source>
</evidence>
<feature type="transmembrane region" description="Helical" evidence="9">
    <location>
        <begin position="426"/>
        <end position="448"/>
    </location>
</feature>
<evidence type="ECO:0000256" key="3">
    <source>
        <dbReference type="ARBA" id="ARBA00022692"/>
    </source>
</evidence>
<comment type="subcellular location">
    <subcellularLocation>
        <location evidence="1">Membrane</location>
        <topology evidence="1">Multi-pass membrane protein</topology>
    </subcellularLocation>
</comment>
<evidence type="ECO:0000256" key="7">
    <source>
        <dbReference type="ARBA" id="ARBA00023170"/>
    </source>
</evidence>
<dbReference type="RefSeq" id="XP_014484571.1">
    <property type="nucleotide sequence ID" value="XM_014629085.1"/>
</dbReference>
<name>A0A6P3Y170_DINQU</name>
<accession>A0A6P3Y170</accession>
<keyword evidence="7" id="KW-0675">Receptor</keyword>
<evidence type="ECO:0000256" key="1">
    <source>
        <dbReference type="ARBA" id="ARBA00004141"/>
    </source>
</evidence>
<keyword evidence="5 9" id="KW-1133">Transmembrane helix</keyword>
<dbReference type="PANTHER" id="PTHR21137">
    <property type="entry name" value="ODORANT RECEPTOR"/>
    <property type="match status" value="1"/>
</dbReference>
<sequence>MEVIWDRYYGITKRFLSLSGQWPYQNKNEKMLRMSVVTTAILVINLPQIKILTDRVSIDWKRLHTLEEHEIMETYVTGTRWIVLMYIVVCLIGLHVFILMSLIPHILDIVLPLNESRPIMLPFEAYYFVDERKYFFYILCSGLISADIGMFAFIAYDIMFFTFVEHACGIFAVTGFRFEHLVSGDINAVKIFNNNTDETYNKRISCSLDTHRAALEFAEHLENTFSLNLGIELLLATVILSINLLQVTKPSHNIVEILRHFNYVLGQVIHLFVFCWEGQRLMDHSLQIHYKVMELIWDRYYSFTKRFLSLSGQWPYQNKNERMLRLSIITTAILVINVPQIKILTDRVSIDWKRLQNQEEHEIMETYVTSARRLILMYTAVCLIGLHIFILVSLIPHILDIVLPLNESRPIVLPFEAYYFVDERKYFIYIFCYGLIAAEITVVGLIAYDIMFFTFVEHVCGIFAVTGFRFEHLVSEDIDAVKVVNNDTDKTYNKKMACSVDAHRAALE</sequence>
<proteinExistence type="predicted"/>
<dbReference type="OrthoDB" id="7699053at2759"/>
<dbReference type="PANTHER" id="PTHR21137:SF42">
    <property type="entry name" value="ODORANT RECEPTOR 83A"/>
    <property type="match status" value="1"/>
</dbReference>
<dbReference type="Proteomes" id="UP000515204">
    <property type="component" value="Unplaced"/>
</dbReference>
<gene>
    <name evidence="11" type="primary">LOC106749534</name>
</gene>
<reference evidence="11" key="1">
    <citation type="submission" date="2025-08" db="UniProtKB">
        <authorList>
            <consortium name="RefSeq"/>
        </authorList>
    </citation>
    <scope>IDENTIFICATION</scope>
</reference>
<evidence type="ECO:0000256" key="9">
    <source>
        <dbReference type="SAM" id="Phobius"/>
    </source>
</evidence>
<keyword evidence="2" id="KW-0716">Sensory transduction</keyword>
<dbReference type="AlphaFoldDB" id="A0A6P3Y170"/>
<dbReference type="GO" id="GO:0005549">
    <property type="term" value="F:odorant binding"/>
    <property type="evidence" value="ECO:0007669"/>
    <property type="project" value="InterPro"/>
</dbReference>